<organism evidence="1 2">
    <name type="scientific">Desulfovibrio subterraneus</name>
    <dbReference type="NCBI Taxonomy" id="2718620"/>
    <lineage>
        <taxon>Bacteria</taxon>
        <taxon>Pseudomonadati</taxon>
        <taxon>Thermodesulfobacteriota</taxon>
        <taxon>Desulfovibrionia</taxon>
        <taxon>Desulfovibrionales</taxon>
        <taxon>Desulfovibrionaceae</taxon>
        <taxon>Desulfovibrio</taxon>
    </lineage>
</organism>
<dbReference type="Gene3D" id="2.40.300.10">
    <property type="entry name" value="Head decoration protein D"/>
    <property type="match status" value="1"/>
</dbReference>
<dbReference type="InterPro" id="IPR004195">
    <property type="entry name" value="Head_decoration_D"/>
</dbReference>
<dbReference type="RefSeq" id="WP_174404965.1">
    <property type="nucleotide sequence ID" value="NZ_BLVO01000013.1"/>
</dbReference>
<reference evidence="1 2" key="1">
    <citation type="submission" date="2020-05" db="EMBL/GenBank/DDBJ databases">
        <title>Draft genome sequence of Desulfovibrio sp. strain HN2T.</title>
        <authorList>
            <person name="Ueno A."/>
            <person name="Tamazawa S."/>
            <person name="Tamamura S."/>
            <person name="Murakami T."/>
            <person name="Kiyama T."/>
            <person name="Inomata H."/>
            <person name="Amano Y."/>
            <person name="Miyakawa K."/>
            <person name="Tamaki H."/>
            <person name="Naganuma T."/>
            <person name="Kaneko K."/>
        </authorList>
    </citation>
    <scope>NUCLEOTIDE SEQUENCE [LARGE SCALE GENOMIC DNA]</scope>
    <source>
        <strain evidence="1 2">HN2</strain>
    </source>
</reference>
<name>A0A7J0BHZ1_9BACT</name>
<dbReference type="EMBL" id="BLVO01000013">
    <property type="protein sequence ID" value="GFM33297.1"/>
    <property type="molecule type" value="Genomic_DNA"/>
</dbReference>
<evidence type="ECO:0000313" key="2">
    <source>
        <dbReference type="Proteomes" id="UP000503840"/>
    </source>
</evidence>
<dbReference type="AlphaFoldDB" id="A0A7J0BHZ1"/>
<dbReference type="Pfam" id="PF02924">
    <property type="entry name" value="HDPD"/>
    <property type="match status" value="1"/>
</dbReference>
<sequence>MTTAEITSSTLLAGHDVITYQVTLASTGAEVMLQRGTPLGRVTATRKFKAWDPAANDGSEVIAALLAETKTVPAAGDAKSDGYVHGEFHKNAIPWGAATADQISDAVWAMAGRGIYVR</sequence>
<keyword evidence="2" id="KW-1185">Reference proteome</keyword>
<proteinExistence type="predicted"/>
<evidence type="ECO:0000313" key="1">
    <source>
        <dbReference type="EMBL" id="GFM33297.1"/>
    </source>
</evidence>
<comment type="caution">
    <text evidence="1">The sequence shown here is derived from an EMBL/GenBank/DDBJ whole genome shotgun (WGS) entry which is preliminary data.</text>
</comment>
<dbReference type="SUPFAM" id="SSF51274">
    <property type="entry name" value="Head decoration protein D (gpD, major capsid protein D)"/>
    <property type="match status" value="1"/>
</dbReference>
<accession>A0A7J0BHZ1</accession>
<protein>
    <recommendedName>
        <fullName evidence="3">Head decoration protein</fullName>
    </recommendedName>
</protein>
<evidence type="ECO:0008006" key="3">
    <source>
        <dbReference type="Google" id="ProtNLM"/>
    </source>
</evidence>
<dbReference type="Proteomes" id="UP000503840">
    <property type="component" value="Unassembled WGS sequence"/>
</dbReference>
<gene>
    <name evidence="1" type="ORF">DSM101010T_16620</name>
</gene>
<dbReference type="InterPro" id="IPR036630">
    <property type="entry name" value="Head_decoration_D_sf"/>
</dbReference>